<keyword evidence="4" id="KW-1185">Reference proteome</keyword>
<name>A0A9W8A6V0_9FUNG</name>
<feature type="region of interest" description="Disordered" evidence="1">
    <location>
        <begin position="107"/>
        <end position="127"/>
    </location>
</feature>
<keyword evidence="2" id="KW-0472">Membrane</keyword>
<feature type="region of interest" description="Disordered" evidence="1">
    <location>
        <begin position="176"/>
        <end position="234"/>
    </location>
</feature>
<gene>
    <name evidence="3" type="ORF">H4219_001346</name>
</gene>
<evidence type="ECO:0000313" key="4">
    <source>
        <dbReference type="Proteomes" id="UP001150538"/>
    </source>
</evidence>
<feature type="compositionally biased region" description="Polar residues" evidence="1">
    <location>
        <begin position="203"/>
        <end position="222"/>
    </location>
</feature>
<dbReference type="Proteomes" id="UP001150538">
    <property type="component" value="Unassembled WGS sequence"/>
</dbReference>
<dbReference type="EMBL" id="JANBPU010000014">
    <property type="protein sequence ID" value="KAJ1920371.1"/>
    <property type="molecule type" value="Genomic_DNA"/>
</dbReference>
<comment type="caution">
    <text evidence="3">The sequence shown here is derived from an EMBL/GenBank/DDBJ whole genome shotgun (WGS) entry which is preliminary data.</text>
</comment>
<evidence type="ECO:0000256" key="2">
    <source>
        <dbReference type="SAM" id="Phobius"/>
    </source>
</evidence>
<feature type="transmembrane region" description="Helical" evidence="2">
    <location>
        <begin position="18"/>
        <end position="36"/>
    </location>
</feature>
<reference evidence="3" key="1">
    <citation type="submission" date="2022-07" db="EMBL/GenBank/DDBJ databases">
        <title>Phylogenomic reconstructions and comparative analyses of Kickxellomycotina fungi.</title>
        <authorList>
            <person name="Reynolds N.K."/>
            <person name="Stajich J.E."/>
            <person name="Barry K."/>
            <person name="Grigoriev I.V."/>
            <person name="Crous P."/>
            <person name="Smith M.E."/>
        </authorList>
    </citation>
    <scope>NUCLEOTIDE SEQUENCE</scope>
    <source>
        <strain evidence="3">NBRC 100468</strain>
    </source>
</reference>
<dbReference type="AlphaFoldDB" id="A0A9W8A6V0"/>
<evidence type="ECO:0000313" key="3">
    <source>
        <dbReference type="EMBL" id="KAJ1920371.1"/>
    </source>
</evidence>
<sequence length="234" mass="26226">MIIKRAGARSKSMTPHKLLVYFVTLVVVCLCAYGIYKISSRAGAKLFKVWKAWKTPPLAERVRRRCMQELRRARRRGRASDEVHNENGVQLINLLNTDNREEEIRARANADGGQDGSDADDAEDEGGDKDIDQYACWKFVQNELEKDIVVQTSRSTDSAKVMSKDVHAVNQSPNRIFVYDDGSDDDDDDDGNFSSDDGVELKNIQTDAKRQATSHLAQNPIPNLQVADKSKALV</sequence>
<evidence type="ECO:0000256" key="1">
    <source>
        <dbReference type="SAM" id="MobiDB-lite"/>
    </source>
</evidence>
<keyword evidence="2" id="KW-1133">Transmembrane helix</keyword>
<feature type="compositionally biased region" description="Acidic residues" evidence="1">
    <location>
        <begin position="117"/>
        <end position="127"/>
    </location>
</feature>
<accession>A0A9W8A6V0</accession>
<protein>
    <submittedName>
        <fullName evidence="3">Uncharacterized protein</fullName>
    </submittedName>
</protein>
<feature type="compositionally biased region" description="Acidic residues" evidence="1">
    <location>
        <begin position="181"/>
        <end position="191"/>
    </location>
</feature>
<organism evidence="3 4">
    <name type="scientific">Mycoemilia scoparia</name>
    <dbReference type="NCBI Taxonomy" id="417184"/>
    <lineage>
        <taxon>Eukaryota</taxon>
        <taxon>Fungi</taxon>
        <taxon>Fungi incertae sedis</taxon>
        <taxon>Zoopagomycota</taxon>
        <taxon>Kickxellomycotina</taxon>
        <taxon>Kickxellomycetes</taxon>
        <taxon>Kickxellales</taxon>
        <taxon>Kickxellaceae</taxon>
        <taxon>Mycoemilia</taxon>
    </lineage>
</organism>
<proteinExistence type="predicted"/>
<keyword evidence="2" id="KW-0812">Transmembrane</keyword>